<sequence>MFLPIPSPLMYLTSCLPFALNSSGIPVSVLCGLMDLSRGEVCMWEEYV</sequence>
<dbReference type="EMBL" id="AJWK01016157">
    <property type="status" value="NOT_ANNOTATED_CDS"/>
    <property type="molecule type" value="Genomic_DNA"/>
</dbReference>
<reference evidence="1" key="1">
    <citation type="submission" date="2020-05" db="UniProtKB">
        <authorList>
            <consortium name="EnsemblMetazoa"/>
        </authorList>
    </citation>
    <scope>IDENTIFICATION</scope>
    <source>
        <strain evidence="1">Jacobina</strain>
    </source>
</reference>
<evidence type="ECO:0000313" key="1">
    <source>
        <dbReference type="EnsemblMetazoa" id="LLOJ005087-PA"/>
    </source>
</evidence>
<name>A0A1B0CKF0_LUTLO</name>
<accession>A0A1B0CKF0</accession>
<organism evidence="1 2">
    <name type="scientific">Lutzomyia longipalpis</name>
    <name type="common">Sand fly</name>
    <dbReference type="NCBI Taxonomy" id="7200"/>
    <lineage>
        <taxon>Eukaryota</taxon>
        <taxon>Metazoa</taxon>
        <taxon>Ecdysozoa</taxon>
        <taxon>Arthropoda</taxon>
        <taxon>Hexapoda</taxon>
        <taxon>Insecta</taxon>
        <taxon>Pterygota</taxon>
        <taxon>Neoptera</taxon>
        <taxon>Endopterygota</taxon>
        <taxon>Diptera</taxon>
        <taxon>Nematocera</taxon>
        <taxon>Psychodoidea</taxon>
        <taxon>Psychodidae</taxon>
        <taxon>Lutzomyia</taxon>
        <taxon>Lutzomyia</taxon>
    </lineage>
</organism>
<dbReference type="Proteomes" id="UP000092461">
    <property type="component" value="Unassembled WGS sequence"/>
</dbReference>
<dbReference type="AlphaFoldDB" id="A0A1B0CKF0"/>
<dbReference type="EnsemblMetazoa" id="LLOJ005087-RA">
    <property type="protein sequence ID" value="LLOJ005087-PA"/>
    <property type="gene ID" value="LLOJ005087"/>
</dbReference>
<evidence type="ECO:0000313" key="2">
    <source>
        <dbReference type="Proteomes" id="UP000092461"/>
    </source>
</evidence>
<dbReference type="VEuPathDB" id="VectorBase:LLOJ005087"/>
<protein>
    <submittedName>
        <fullName evidence="1">Uncharacterized protein</fullName>
    </submittedName>
</protein>
<proteinExistence type="predicted"/>
<keyword evidence="2" id="KW-1185">Reference proteome</keyword>